<gene>
    <name evidence="3" type="ORF">Nstercoris_01573</name>
</gene>
<proteinExistence type="predicted"/>
<dbReference type="KEGG" id="nst:Nstercoris_01573"/>
<dbReference type="EMBL" id="AP019755">
    <property type="protein sequence ID" value="BBL35310.1"/>
    <property type="molecule type" value="Genomic_DNA"/>
</dbReference>
<dbReference type="Proteomes" id="UP000316473">
    <property type="component" value="Chromosome"/>
</dbReference>
<keyword evidence="4" id="KW-1185">Reference proteome</keyword>
<sequence>MLVTRCSNCHTIFRLTDDAQLRLHKGEVRCGQCQQVFDGYSTLIVVPENCMQPAAATAMDIVPSVAPLSAPIDQFDAHPQLSTAKNFWPWLVVNMLLLMMLFGQLVYVYRTELFVALPAARPILNKYCDLLQCEVDMPRHLQLFSLESSDLRAIPYDSAVVEFSAIIRNHAAFPQALPALLLTLTDADEQPLASRIFTADDYQAPVADNQSVLMAGSEIHIQRFLGIRQLDVVGYKLELFYP</sequence>
<dbReference type="InterPro" id="IPR021834">
    <property type="entry name" value="DUF3426"/>
</dbReference>
<dbReference type="NCBIfam" id="TIGR02098">
    <property type="entry name" value="MJ0042_CXXC"/>
    <property type="match status" value="1"/>
</dbReference>
<name>A0A4Y1YMC7_9PROT</name>
<evidence type="ECO:0000259" key="2">
    <source>
        <dbReference type="Pfam" id="PF13719"/>
    </source>
</evidence>
<evidence type="ECO:0000256" key="1">
    <source>
        <dbReference type="SAM" id="Phobius"/>
    </source>
</evidence>
<accession>A0A4Y1YMC7</accession>
<reference evidence="3 4" key="1">
    <citation type="submission" date="2019-06" db="EMBL/GenBank/DDBJ databases">
        <title>Nitrosomonas stercoris KYUHI-S whole genome shotgun sequence.</title>
        <authorList>
            <person name="Nakagawa T."/>
            <person name="Tsuchiya Y."/>
            <person name="Takahashi R."/>
        </authorList>
    </citation>
    <scope>NUCLEOTIDE SEQUENCE [LARGE SCALE GENOMIC DNA]</scope>
    <source>
        <strain evidence="3 4">KYUHI-S</strain>
    </source>
</reference>
<dbReference type="Pfam" id="PF13719">
    <property type="entry name" value="Zn_ribbon_5"/>
    <property type="match status" value="1"/>
</dbReference>
<dbReference type="InterPro" id="IPR011723">
    <property type="entry name" value="Znf/thioredoxin_put"/>
</dbReference>
<feature type="domain" description="Zinc finger/thioredoxin putative" evidence="2">
    <location>
        <begin position="2"/>
        <end position="38"/>
    </location>
</feature>
<feature type="transmembrane region" description="Helical" evidence="1">
    <location>
        <begin position="87"/>
        <end position="109"/>
    </location>
</feature>
<dbReference type="Pfam" id="PF11906">
    <property type="entry name" value="DUF3426"/>
    <property type="match status" value="1"/>
</dbReference>
<dbReference type="AlphaFoldDB" id="A0A4Y1YMC7"/>
<evidence type="ECO:0000313" key="3">
    <source>
        <dbReference type="EMBL" id="BBL35310.1"/>
    </source>
</evidence>
<organism evidence="3 4">
    <name type="scientific">Nitrosomonas stercoris</name>
    <dbReference type="NCBI Taxonomy" id="1444684"/>
    <lineage>
        <taxon>Bacteria</taxon>
        <taxon>Pseudomonadati</taxon>
        <taxon>Pseudomonadota</taxon>
        <taxon>Betaproteobacteria</taxon>
        <taxon>Nitrosomonadales</taxon>
        <taxon>Nitrosomonadaceae</taxon>
        <taxon>Nitrosomonas</taxon>
    </lineage>
</organism>
<evidence type="ECO:0000313" key="4">
    <source>
        <dbReference type="Proteomes" id="UP000316473"/>
    </source>
</evidence>
<protein>
    <recommendedName>
        <fullName evidence="2">Zinc finger/thioredoxin putative domain-containing protein</fullName>
    </recommendedName>
</protein>
<keyword evidence="1" id="KW-1133">Transmembrane helix</keyword>
<keyword evidence="1" id="KW-0472">Membrane</keyword>
<keyword evidence="1" id="KW-0812">Transmembrane</keyword>